<dbReference type="OrthoDB" id="350845at2157"/>
<dbReference type="Proteomes" id="UP000198531">
    <property type="component" value="Unassembled WGS sequence"/>
</dbReference>
<gene>
    <name evidence="2" type="ORF">SAMN04487947_3564</name>
</gene>
<keyword evidence="1" id="KW-0812">Transmembrane</keyword>
<reference evidence="3" key="1">
    <citation type="submission" date="2016-10" db="EMBL/GenBank/DDBJ databases">
        <authorList>
            <person name="Varghese N."/>
            <person name="Submissions S."/>
        </authorList>
    </citation>
    <scope>NUCLEOTIDE SEQUENCE [LARGE SCALE GENOMIC DNA]</scope>
    <source>
        <strain evidence="3">CGMCC 1.7736</strain>
    </source>
</reference>
<name>A0A1I6IQU5_9EURY</name>
<dbReference type="EMBL" id="FOYT01000004">
    <property type="protein sequence ID" value="SFR69125.1"/>
    <property type="molecule type" value="Genomic_DNA"/>
</dbReference>
<sequence>MSQNAENESETSGLTKLRLGFQVLYSAVFVVLFVGVGAAPGNWNLPFGVAFAAFTVYWAFRDDVERRLSRPQEWAVFAFAVCGVLLGIAVERGELTDGVLLGFGGAVGVAVLFGYRAVERR</sequence>
<dbReference type="RefSeq" id="WP_089810142.1">
    <property type="nucleotide sequence ID" value="NZ_FOYT01000004.1"/>
</dbReference>
<feature type="transmembrane region" description="Helical" evidence="1">
    <location>
        <begin position="72"/>
        <end position="90"/>
    </location>
</feature>
<keyword evidence="1" id="KW-1133">Transmembrane helix</keyword>
<accession>A0A1I6IQU5</accession>
<dbReference type="AlphaFoldDB" id="A0A1I6IQU5"/>
<keyword evidence="3" id="KW-1185">Reference proteome</keyword>
<protein>
    <submittedName>
        <fullName evidence="2">Uncharacterized protein</fullName>
    </submittedName>
</protein>
<evidence type="ECO:0000313" key="3">
    <source>
        <dbReference type="Proteomes" id="UP000198531"/>
    </source>
</evidence>
<feature type="transmembrane region" description="Helical" evidence="1">
    <location>
        <begin position="19"/>
        <end position="37"/>
    </location>
</feature>
<organism evidence="2 3">
    <name type="scientific">Halogeometricum rufum</name>
    <dbReference type="NCBI Taxonomy" id="553469"/>
    <lineage>
        <taxon>Archaea</taxon>
        <taxon>Methanobacteriati</taxon>
        <taxon>Methanobacteriota</taxon>
        <taxon>Stenosarchaea group</taxon>
        <taxon>Halobacteria</taxon>
        <taxon>Halobacteriales</taxon>
        <taxon>Haloferacaceae</taxon>
        <taxon>Halogeometricum</taxon>
    </lineage>
</organism>
<feature type="transmembrane region" description="Helical" evidence="1">
    <location>
        <begin position="43"/>
        <end position="60"/>
    </location>
</feature>
<evidence type="ECO:0000256" key="1">
    <source>
        <dbReference type="SAM" id="Phobius"/>
    </source>
</evidence>
<feature type="transmembrane region" description="Helical" evidence="1">
    <location>
        <begin position="96"/>
        <end position="115"/>
    </location>
</feature>
<proteinExistence type="predicted"/>
<evidence type="ECO:0000313" key="2">
    <source>
        <dbReference type="EMBL" id="SFR69125.1"/>
    </source>
</evidence>
<keyword evidence="1" id="KW-0472">Membrane</keyword>